<dbReference type="GO" id="GO:0005615">
    <property type="term" value="C:extracellular space"/>
    <property type="evidence" value="ECO:0007669"/>
    <property type="project" value="TreeGrafter"/>
</dbReference>
<keyword evidence="4 11" id="KW-0732">Signal</keyword>
<evidence type="ECO:0000256" key="9">
    <source>
        <dbReference type="ARBA" id="ARBA00023180"/>
    </source>
</evidence>
<dbReference type="EMBL" id="CABDUW010000075">
    <property type="protein sequence ID" value="VTJ57095.1"/>
    <property type="molecule type" value="Genomic_DNA"/>
</dbReference>
<dbReference type="Proteomes" id="UP000335636">
    <property type="component" value="Unassembled WGS sequence"/>
</dbReference>
<evidence type="ECO:0000256" key="8">
    <source>
        <dbReference type="ARBA" id="ARBA00023157"/>
    </source>
</evidence>
<reference evidence="14 15" key="1">
    <citation type="submission" date="2019-04" db="EMBL/GenBank/DDBJ databases">
        <authorList>
            <person name="Alioto T."/>
            <person name="Alioto T."/>
        </authorList>
    </citation>
    <scope>NUCLEOTIDE SEQUENCE [LARGE SCALE GENOMIC DNA]</scope>
</reference>
<feature type="domain" description="Ig-like" evidence="12">
    <location>
        <begin position="107"/>
        <end position="203"/>
    </location>
</feature>
<dbReference type="GO" id="GO:0042612">
    <property type="term" value="C:MHC class I protein complex"/>
    <property type="evidence" value="ECO:0007669"/>
    <property type="project" value="UniProtKB-KW"/>
</dbReference>
<feature type="chain" id="PRO_5033478744" evidence="11">
    <location>
        <begin position="19"/>
        <end position="251"/>
    </location>
</feature>
<dbReference type="CDD" id="cd07698">
    <property type="entry name" value="IgC1_MHC_I_alpha3"/>
    <property type="match status" value="1"/>
</dbReference>
<evidence type="ECO:0000256" key="2">
    <source>
        <dbReference type="ARBA" id="ARBA00022451"/>
    </source>
</evidence>
<dbReference type="InterPro" id="IPR007110">
    <property type="entry name" value="Ig-like_dom"/>
</dbReference>
<accession>A0A5E4AIS6</accession>
<dbReference type="SUPFAM" id="SSF54452">
    <property type="entry name" value="MHC antigen-recognition domain"/>
    <property type="match status" value="1"/>
</dbReference>
<evidence type="ECO:0000256" key="5">
    <source>
        <dbReference type="ARBA" id="ARBA00022859"/>
    </source>
</evidence>
<dbReference type="SUPFAM" id="SSF48726">
    <property type="entry name" value="Immunoglobulin"/>
    <property type="match status" value="1"/>
</dbReference>
<feature type="transmembrane region" description="Helical" evidence="10">
    <location>
        <begin position="202"/>
        <end position="227"/>
    </location>
</feature>
<dbReference type="GO" id="GO:0006955">
    <property type="term" value="P:immune response"/>
    <property type="evidence" value="ECO:0007669"/>
    <property type="project" value="TreeGrafter"/>
</dbReference>
<dbReference type="PANTHER" id="PTHR16675:SF242">
    <property type="entry name" value="MAJOR HISTOCOMPATIBILITY COMPLEX CLASS I-RELATED GENE PROTEIN"/>
    <property type="match status" value="1"/>
</dbReference>
<dbReference type="Gene3D" id="3.30.500.10">
    <property type="entry name" value="MHC class I-like antigen recognition-like"/>
    <property type="match status" value="1"/>
</dbReference>
<dbReference type="Gene3D" id="2.60.40.10">
    <property type="entry name" value="Immunoglobulins"/>
    <property type="match status" value="1"/>
</dbReference>
<dbReference type="InterPro" id="IPR050208">
    <property type="entry name" value="MHC_class-I_related"/>
</dbReference>
<keyword evidence="5" id="KW-0391">Immunity</keyword>
<gene>
    <name evidence="13" type="ORF">GHT09_019957</name>
    <name evidence="14" type="ORF">MONAX_5E031020</name>
</gene>
<dbReference type="InterPro" id="IPR011162">
    <property type="entry name" value="MHC_I/II-like_Ag-recog"/>
</dbReference>
<protein>
    <submittedName>
        <fullName evidence="13">Major histocompatibility complex class I-related protein</fullName>
    </submittedName>
</protein>
<keyword evidence="8" id="KW-1015">Disulfide bond</keyword>
<evidence type="ECO:0000313" key="13">
    <source>
        <dbReference type="EMBL" id="KAF7459969.1"/>
    </source>
</evidence>
<dbReference type="InterPro" id="IPR003597">
    <property type="entry name" value="Ig_C1-set"/>
</dbReference>
<keyword evidence="6 10" id="KW-1133">Transmembrane helix</keyword>
<evidence type="ECO:0000313" key="14">
    <source>
        <dbReference type="EMBL" id="VTJ57095.1"/>
    </source>
</evidence>
<keyword evidence="9" id="KW-0325">Glycoprotein</keyword>
<keyword evidence="3 10" id="KW-0812">Transmembrane</keyword>
<keyword evidence="2" id="KW-0490">MHC I</keyword>
<reference evidence="13" key="2">
    <citation type="submission" date="2020-08" db="EMBL/GenBank/DDBJ databases">
        <authorList>
            <person name="Shumante A."/>
            <person name="Zimin A.V."/>
            <person name="Puiu D."/>
            <person name="Salzberg S.L."/>
        </authorList>
    </citation>
    <scope>NUCLEOTIDE SEQUENCE</scope>
    <source>
        <strain evidence="13">WC2-LM</strain>
        <tissue evidence="13">Liver</tissue>
    </source>
</reference>
<evidence type="ECO:0000256" key="11">
    <source>
        <dbReference type="SAM" id="SignalP"/>
    </source>
</evidence>
<dbReference type="Proteomes" id="UP000662637">
    <property type="component" value="Unassembled WGS sequence"/>
</dbReference>
<evidence type="ECO:0000259" key="12">
    <source>
        <dbReference type="PROSITE" id="PS50835"/>
    </source>
</evidence>
<evidence type="ECO:0000313" key="15">
    <source>
        <dbReference type="Proteomes" id="UP000335636"/>
    </source>
</evidence>
<dbReference type="Pfam" id="PF00129">
    <property type="entry name" value="MHC_I"/>
    <property type="match status" value="1"/>
</dbReference>
<name>A0A5E4AIS6_MARMO</name>
<evidence type="ECO:0000256" key="6">
    <source>
        <dbReference type="ARBA" id="ARBA00022989"/>
    </source>
</evidence>
<dbReference type="InterPro" id="IPR013783">
    <property type="entry name" value="Ig-like_fold"/>
</dbReference>
<evidence type="ECO:0000256" key="7">
    <source>
        <dbReference type="ARBA" id="ARBA00023136"/>
    </source>
</evidence>
<dbReference type="GO" id="GO:0009897">
    <property type="term" value="C:external side of plasma membrane"/>
    <property type="evidence" value="ECO:0007669"/>
    <property type="project" value="TreeGrafter"/>
</dbReference>
<evidence type="ECO:0000256" key="1">
    <source>
        <dbReference type="ARBA" id="ARBA00004479"/>
    </source>
</evidence>
<dbReference type="EMBL" id="WJEC01008809">
    <property type="protein sequence ID" value="KAF7459969.1"/>
    <property type="molecule type" value="Genomic_DNA"/>
</dbReference>
<evidence type="ECO:0000256" key="3">
    <source>
        <dbReference type="ARBA" id="ARBA00022692"/>
    </source>
</evidence>
<sequence>MVLLVPLITVFMVKLSHARTHSLRYFRLGVSDPGHGVPEFISVGYVDSHPITTYDSVTRQKEPRAPWMAENLAPDHWERYTQLLRGWQQMFKVELRRLQRHYNHSEPPLVRISRKEFFPGITTLFCRAHGFYPPEISMIWKKNGEELVQEVDYGDILPSGDGTYQTWVSVELDPQSRDIYSCHVEHCGLHVVLQGHQESESILLVMKAVFGAIVLTIVLAGVGFLAWRRRPREQNGVVYPSTRIHECSSPS</sequence>
<feature type="signal peptide" evidence="11">
    <location>
        <begin position="1"/>
        <end position="18"/>
    </location>
</feature>
<dbReference type="InterPro" id="IPR037055">
    <property type="entry name" value="MHC_I-like_Ag-recog_sf"/>
</dbReference>
<dbReference type="InterPro" id="IPR003006">
    <property type="entry name" value="Ig/MHC_CS"/>
</dbReference>
<dbReference type="AlphaFoldDB" id="A0A5E4AIS6"/>
<keyword evidence="15" id="KW-1185">Reference proteome</keyword>
<evidence type="ECO:0000256" key="4">
    <source>
        <dbReference type="ARBA" id="ARBA00022729"/>
    </source>
</evidence>
<dbReference type="GO" id="GO:0002474">
    <property type="term" value="P:antigen processing and presentation of peptide antigen via MHC class I"/>
    <property type="evidence" value="ECO:0007669"/>
    <property type="project" value="UniProtKB-KW"/>
</dbReference>
<dbReference type="SMART" id="SM00407">
    <property type="entry name" value="IGc1"/>
    <property type="match status" value="1"/>
</dbReference>
<keyword evidence="7 10" id="KW-0472">Membrane</keyword>
<dbReference type="Pfam" id="PF07654">
    <property type="entry name" value="C1-set"/>
    <property type="match status" value="1"/>
</dbReference>
<comment type="subcellular location">
    <subcellularLocation>
        <location evidence="1">Membrane</location>
        <topology evidence="1">Single-pass type I membrane protein</topology>
    </subcellularLocation>
</comment>
<dbReference type="FunFam" id="2.60.40.10:FF:000204">
    <property type="entry name" value="Major histocompatibility complex, class I-related protein"/>
    <property type="match status" value="1"/>
</dbReference>
<dbReference type="InterPro" id="IPR036179">
    <property type="entry name" value="Ig-like_dom_sf"/>
</dbReference>
<dbReference type="PROSITE" id="PS00290">
    <property type="entry name" value="IG_MHC"/>
    <property type="match status" value="1"/>
</dbReference>
<proteinExistence type="predicted"/>
<organism evidence="14 15">
    <name type="scientific">Marmota monax</name>
    <name type="common">Woodchuck</name>
    <dbReference type="NCBI Taxonomy" id="9995"/>
    <lineage>
        <taxon>Eukaryota</taxon>
        <taxon>Metazoa</taxon>
        <taxon>Chordata</taxon>
        <taxon>Craniata</taxon>
        <taxon>Vertebrata</taxon>
        <taxon>Euteleostomi</taxon>
        <taxon>Mammalia</taxon>
        <taxon>Eutheria</taxon>
        <taxon>Euarchontoglires</taxon>
        <taxon>Glires</taxon>
        <taxon>Rodentia</taxon>
        <taxon>Sciuromorpha</taxon>
        <taxon>Sciuridae</taxon>
        <taxon>Xerinae</taxon>
        <taxon>Marmotini</taxon>
        <taxon>Marmota</taxon>
    </lineage>
</organism>
<dbReference type="PROSITE" id="PS50835">
    <property type="entry name" value="IG_LIKE"/>
    <property type="match status" value="1"/>
</dbReference>
<dbReference type="PANTHER" id="PTHR16675">
    <property type="entry name" value="MHC CLASS I-RELATED"/>
    <property type="match status" value="1"/>
</dbReference>
<dbReference type="InterPro" id="IPR011161">
    <property type="entry name" value="MHC_I-like_Ag-recog"/>
</dbReference>
<evidence type="ECO:0000256" key="10">
    <source>
        <dbReference type="SAM" id="Phobius"/>
    </source>
</evidence>